<organism evidence="2 3">
    <name type="scientific">Sphingomonas naphthae</name>
    <dbReference type="NCBI Taxonomy" id="1813468"/>
    <lineage>
        <taxon>Bacteria</taxon>
        <taxon>Pseudomonadati</taxon>
        <taxon>Pseudomonadota</taxon>
        <taxon>Alphaproteobacteria</taxon>
        <taxon>Sphingomonadales</taxon>
        <taxon>Sphingomonadaceae</taxon>
        <taxon>Sphingomonas</taxon>
    </lineage>
</organism>
<evidence type="ECO:0000256" key="1">
    <source>
        <dbReference type="SAM" id="MobiDB-lite"/>
    </source>
</evidence>
<evidence type="ECO:0000313" key="2">
    <source>
        <dbReference type="EMBL" id="WCT74632.1"/>
    </source>
</evidence>
<feature type="compositionally biased region" description="Low complexity" evidence="1">
    <location>
        <begin position="99"/>
        <end position="115"/>
    </location>
</feature>
<keyword evidence="3" id="KW-1185">Reference proteome</keyword>
<accession>A0ABY7TN26</accession>
<gene>
    <name evidence="2" type="ORF">PQ455_05215</name>
</gene>
<protein>
    <submittedName>
        <fullName evidence="2">Uncharacterized protein</fullName>
    </submittedName>
</protein>
<name>A0ABY7TN26_9SPHN</name>
<feature type="region of interest" description="Disordered" evidence="1">
    <location>
        <begin position="93"/>
        <end position="115"/>
    </location>
</feature>
<dbReference type="RefSeq" id="WP_273689826.1">
    <property type="nucleotide sequence ID" value="NZ_CP117411.1"/>
</dbReference>
<proteinExistence type="predicted"/>
<dbReference type="Proteomes" id="UP001220395">
    <property type="component" value="Chromosome"/>
</dbReference>
<reference evidence="2 3" key="1">
    <citation type="submission" date="2023-02" db="EMBL/GenBank/DDBJ databases">
        <title>Genome sequence of Sphingomonas naphthae.</title>
        <authorList>
            <person name="Kim S."/>
            <person name="Heo J."/>
            <person name="Kwon S.-W."/>
        </authorList>
    </citation>
    <scope>NUCLEOTIDE SEQUENCE [LARGE SCALE GENOMIC DNA]</scope>
    <source>
        <strain evidence="2 3">KACC 18716</strain>
    </source>
</reference>
<dbReference type="EMBL" id="CP117411">
    <property type="protein sequence ID" value="WCT74632.1"/>
    <property type="molecule type" value="Genomic_DNA"/>
</dbReference>
<sequence length="297" mass="31437">MSSKGRSRGRQFCLGRVKQGSPEPLRVRSVPPSDLKGYRRTVGLMRTLLLVSAVMLAATPAMAQDFIFNPVMDPTAAMGYAAIGVASEQILQQQGQPQATGRPSAAPAAASGGARMSAFRKPAPAGLAAGKPYPAPTRQFREQQVADLLERASSSDPQNAQALRAQLARHEYSAIYEGLTRPYGLAGDDAASSLAAYMILGWMIVHEGREPPAAGLRGVRAQAAQALSDPRLSTPETRAKLGEEFKILFVTIHAGWQGARREGALGKYAEGVARLFGRNGGIDLRAARIGPSGFEGG</sequence>
<evidence type="ECO:0000313" key="3">
    <source>
        <dbReference type="Proteomes" id="UP001220395"/>
    </source>
</evidence>